<proteinExistence type="predicted"/>
<evidence type="ECO:0000313" key="1">
    <source>
        <dbReference type="EMBL" id="CDW75455.1"/>
    </source>
</evidence>
<dbReference type="AlphaFoldDB" id="A0A077ZZX9"/>
<keyword evidence="2" id="KW-1185">Reference proteome</keyword>
<protein>
    <submittedName>
        <fullName evidence="1">Uncharacterized protein</fullName>
    </submittedName>
</protein>
<evidence type="ECO:0000313" key="2">
    <source>
        <dbReference type="Proteomes" id="UP000039865"/>
    </source>
</evidence>
<dbReference type="InParanoid" id="A0A077ZZX9"/>
<gene>
    <name evidence="1" type="primary">Contig2550.g2734</name>
    <name evidence="1" type="ORF">STYLEM_4445</name>
</gene>
<dbReference type="EMBL" id="CCKQ01004306">
    <property type="protein sequence ID" value="CDW75455.1"/>
    <property type="molecule type" value="Genomic_DNA"/>
</dbReference>
<sequence length="135" mass="15573">MIRSLEKLTPFQRNQGELIVETGKHREEIMMGVNLSQQTLVKAVQNEDIFTKLGKFQQQLSRSQVRQFCNALQKENLEVQSYTKLQKLNYSLREVGQKSFGAGGIQIKKDFDLQDTLNDRYAQENSLIIDQFAST</sequence>
<dbReference type="Proteomes" id="UP000039865">
    <property type="component" value="Unassembled WGS sequence"/>
</dbReference>
<accession>A0A077ZZX9</accession>
<name>A0A077ZZX9_STYLE</name>
<reference evidence="1 2" key="1">
    <citation type="submission" date="2014-06" db="EMBL/GenBank/DDBJ databases">
        <authorList>
            <person name="Swart Estienne"/>
        </authorList>
    </citation>
    <scope>NUCLEOTIDE SEQUENCE [LARGE SCALE GENOMIC DNA]</scope>
    <source>
        <strain evidence="1 2">130c</strain>
    </source>
</reference>
<organism evidence="1 2">
    <name type="scientific">Stylonychia lemnae</name>
    <name type="common">Ciliate</name>
    <dbReference type="NCBI Taxonomy" id="5949"/>
    <lineage>
        <taxon>Eukaryota</taxon>
        <taxon>Sar</taxon>
        <taxon>Alveolata</taxon>
        <taxon>Ciliophora</taxon>
        <taxon>Intramacronucleata</taxon>
        <taxon>Spirotrichea</taxon>
        <taxon>Stichotrichia</taxon>
        <taxon>Sporadotrichida</taxon>
        <taxon>Oxytrichidae</taxon>
        <taxon>Stylonychinae</taxon>
        <taxon>Stylonychia</taxon>
    </lineage>
</organism>